<evidence type="ECO:0000313" key="3">
    <source>
        <dbReference type="Proteomes" id="UP000092668"/>
    </source>
</evidence>
<dbReference type="PATRIC" id="fig|354243.3.peg.4626"/>
<accession>A0A1B8S9X9</accession>
<evidence type="ECO:0000259" key="1">
    <source>
        <dbReference type="Pfam" id="PF02470"/>
    </source>
</evidence>
<gene>
    <name evidence="2" type="ORF">ACT18_22365</name>
</gene>
<dbReference type="AlphaFoldDB" id="A0A1B8S9X9"/>
<dbReference type="RefSeq" id="WP_065289610.1">
    <property type="nucleotide sequence ID" value="NZ_LFOE01000065.1"/>
</dbReference>
<sequence length="319" mass="35159">MNAARNQSIAGVITLCLALVIGLVTALLYISPPHRKIVTFYTQDAASLHPGDAVRIAGITVGKVKELALEPDQVRVRASVSDDAFVGDQSQIDVRMLTAVGGYYVNLTSLGDSPLGKKPIPLERVTMPYNLMRVLADTPKLTEGVDPEPINRSLGQLQAALTGNNLESLSSVVAAGQSLVSAIERQRGQVTAILELSDNYLKNLVSFQDGLRYLVRRAALTEQMLVLYGRGFGSSVLGIADVFDSLAPLGNYYYNHRDDFLQKVRHYQDFARYWMERYGVIVRVIRYLRRKIERTLDAETAGPEFLATDLCIPIPGIEC</sequence>
<reference evidence="2 3" key="1">
    <citation type="submission" date="2015-06" db="EMBL/GenBank/DDBJ databases">
        <title>Genome sequence of Mycobacterium kumamotonense strain Roo.</title>
        <authorList>
            <person name="Greninger A.L."/>
            <person name="Cunningham G."/>
            <person name="Miller S."/>
        </authorList>
    </citation>
    <scope>NUCLEOTIDE SEQUENCE [LARGE SCALE GENOMIC DNA]</scope>
    <source>
        <strain evidence="2 3">Roo</strain>
    </source>
</reference>
<dbReference type="PANTHER" id="PTHR33371:SF18">
    <property type="entry name" value="MCE-FAMILY PROTEIN MCE3C"/>
    <property type="match status" value="1"/>
</dbReference>
<dbReference type="InterPro" id="IPR003399">
    <property type="entry name" value="Mce/MlaD"/>
</dbReference>
<comment type="caution">
    <text evidence="2">The sequence shown here is derived from an EMBL/GenBank/DDBJ whole genome shotgun (WGS) entry which is preliminary data.</text>
</comment>
<name>A0A1B8S9X9_9MYCO</name>
<keyword evidence="3" id="KW-1185">Reference proteome</keyword>
<dbReference type="Proteomes" id="UP000092668">
    <property type="component" value="Unassembled WGS sequence"/>
</dbReference>
<protein>
    <submittedName>
        <fullName evidence="2">Mammalian cell entry protein</fullName>
    </submittedName>
</protein>
<dbReference type="GO" id="GO:0005576">
    <property type="term" value="C:extracellular region"/>
    <property type="evidence" value="ECO:0007669"/>
    <property type="project" value="TreeGrafter"/>
</dbReference>
<proteinExistence type="predicted"/>
<dbReference type="OrthoDB" id="4379218at2"/>
<dbReference type="InterPro" id="IPR052336">
    <property type="entry name" value="MlaD_Phospholipid_Transporter"/>
</dbReference>
<dbReference type="EMBL" id="LFOE01000065">
    <property type="protein sequence ID" value="OBY29561.1"/>
    <property type="molecule type" value="Genomic_DNA"/>
</dbReference>
<organism evidence="2 3">
    <name type="scientific">Mycolicibacter kumamotonensis</name>
    <dbReference type="NCBI Taxonomy" id="354243"/>
    <lineage>
        <taxon>Bacteria</taxon>
        <taxon>Bacillati</taxon>
        <taxon>Actinomycetota</taxon>
        <taxon>Actinomycetes</taxon>
        <taxon>Mycobacteriales</taxon>
        <taxon>Mycobacteriaceae</taxon>
        <taxon>Mycolicibacter</taxon>
    </lineage>
</organism>
<dbReference type="Pfam" id="PF02470">
    <property type="entry name" value="MlaD"/>
    <property type="match status" value="1"/>
</dbReference>
<evidence type="ECO:0000313" key="2">
    <source>
        <dbReference type="EMBL" id="OBY29561.1"/>
    </source>
</evidence>
<dbReference type="PANTHER" id="PTHR33371">
    <property type="entry name" value="INTERMEMBRANE PHOSPHOLIPID TRANSPORT SYSTEM BINDING PROTEIN MLAD-RELATED"/>
    <property type="match status" value="1"/>
</dbReference>
<feature type="domain" description="Mce/MlaD" evidence="1">
    <location>
        <begin position="37"/>
        <end position="108"/>
    </location>
</feature>